<dbReference type="EMBL" id="AHBW01000046">
    <property type="protein sequence ID" value="EHK82631.1"/>
    <property type="molecule type" value="Genomic_DNA"/>
</dbReference>
<sequence>MKFLFLGDIYHNRYSAFSSAKEQHMQSVTDDYRTVGIETHHQLLLLNMGNAFVPPLEANTELLRKRAIYFLIFPNLNNESRLQIE</sequence>
<dbReference type="AlphaFoldDB" id="H0JTU0"/>
<accession>H0JTU0</accession>
<dbReference type="Proteomes" id="UP000005064">
    <property type="component" value="Unassembled WGS sequence"/>
</dbReference>
<proteinExistence type="predicted"/>
<comment type="caution">
    <text evidence="1">The sequence shown here is derived from an EMBL/GenBank/DDBJ whole genome shotgun (WGS) entry which is preliminary data.</text>
</comment>
<organism evidence="1 2">
    <name type="scientific">Rhodococcus pyridinivorans AK37</name>
    <dbReference type="NCBI Taxonomy" id="1114960"/>
    <lineage>
        <taxon>Bacteria</taxon>
        <taxon>Bacillati</taxon>
        <taxon>Actinomycetota</taxon>
        <taxon>Actinomycetes</taxon>
        <taxon>Mycobacteriales</taxon>
        <taxon>Nocardiaceae</taxon>
        <taxon>Rhodococcus</taxon>
    </lineage>
</organism>
<reference evidence="1 2" key="1">
    <citation type="submission" date="2011-12" db="EMBL/GenBank/DDBJ databases">
        <authorList>
            <person name="Kriszt B."/>
            <person name="Tancsics A."/>
            <person name="Cserhati M."/>
            <person name="Toth A."/>
            <person name="Nagy I."/>
            <person name="Horvath B."/>
            <person name="Tamura T."/>
            <person name="Kukolya J."/>
            <person name="Szoboszlay S."/>
        </authorList>
    </citation>
    <scope>NUCLEOTIDE SEQUENCE [LARGE SCALE GENOMIC DNA]</scope>
    <source>
        <strain evidence="1 2">AK37</strain>
    </source>
</reference>
<evidence type="ECO:0000313" key="2">
    <source>
        <dbReference type="Proteomes" id="UP000005064"/>
    </source>
</evidence>
<protein>
    <submittedName>
        <fullName evidence="1">Uncharacterized protein</fullName>
    </submittedName>
</protein>
<gene>
    <name evidence="1" type="ORF">AK37_15548</name>
</gene>
<name>H0JTU0_9NOCA</name>
<evidence type="ECO:0000313" key="1">
    <source>
        <dbReference type="EMBL" id="EHK82631.1"/>
    </source>
</evidence>